<name>A0A6I4UU27_9SPHN</name>
<dbReference type="InterPro" id="IPR029058">
    <property type="entry name" value="AB_hydrolase_fold"/>
</dbReference>
<dbReference type="OrthoDB" id="7390151at2"/>
<protein>
    <submittedName>
        <fullName evidence="1">Uncharacterized protein</fullName>
    </submittedName>
</protein>
<dbReference type="RefSeq" id="WP_160747272.1">
    <property type="nucleotide sequence ID" value="NZ_WTYK01000007.1"/>
</dbReference>
<keyword evidence="2" id="KW-1185">Reference proteome</keyword>
<dbReference type="SUPFAM" id="SSF53474">
    <property type="entry name" value="alpha/beta-Hydrolases"/>
    <property type="match status" value="1"/>
</dbReference>
<evidence type="ECO:0000313" key="2">
    <source>
        <dbReference type="Proteomes" id="UP000469159"/>
    </source>
</evidence>
<proteinExistence type="predicted"/>
<dbReference type="EMBL" id="WTYK01000007">
    <property type="protein sequence ID" value="MXP42412.1"/>
    <property type="molecule type" value="Genomic_DNA"/>
</dbReference>
<evidence type="ECO:0000313" key="1">
    <source>
        <dbReference type="EMBL" id="MXP42412.1"/>
    </source>
</evidence>
<reference evidence="1 2" key="1">
    <citation type="submission" date="2019-12" db="EMBL/GenBank/DDBJ databases">
        <title>Genomic-based taxomic classification of the family Erythrobacteraceae.</title>
        <authorList>
            <person name="Xu L."/>
        </authorList>
    </citation>
    <scope>NUCLEOTIDE SEQUENCE [LARGE SCALE GENOMIC DNA]</scope>
    <source>
        <strain evidence="1 2">MCCC 1K02066</strain>
    </source>
</reference>
<organism evidence="1 2">
    <name type="scientific">Croceibacterium soli</name>
    <dbReference type="NCBI Taxonomy" id="1739690"/>
    <lineage>
        <taxon>Bacteria</taxon>
        <taxon>Pseudomonadati</taxon>
        <taxon>Pseudomonadota</taxon>
        <taxon>Alphaproteobacteria</taxon>
        <taxon>Sphingomonadales</taxon>
        <taxon>Erythrobacteraceae</taxon>
        <taxon>Croceibacterium</taxon>
    </lineage>
</organism>
<dbReference type="AlphaFoldDB" id="A0A6I4UU27"/>
<accession>A0A6I4UU27</accession>
<dbReference type="Gene3D" id="3.40.50.1820">
    <property type="entry name" value="alpha/beta hydrolase"/>
    <property type="match status" value="1"/>
</dbReference>
<gene>
    <name evidence="1" type="ORF">GRI75_12250</name>
</gene>
<comment type="caution">
    <text evidence="1">The sequence shown here is derived from an EMBL/GenBank/DDBJ whole genome shotgun (WGS) entry which is preliminary data.</text>
</comment>
<sequence length="221" mass="23626">MIAAWPCPAGGEEYALALDRGRRHRVLVLPAWFDESNKLRRFTAETMRRLDAAGIDSFLPDLPGCNESLAPLEQQTLAGWRAATETAARHFAATHVLAIRAAALIAPQGLPGWRSAAVAGSAQLRSLVRARVLSSREAGRSEDREELLARGRQSGLDLAGYRLGARMVSDLAGADLPEAASLRDIAQGELGGPALWLRAEPDHDPAQADRLAAIVAAELLA</sequence>
<dbReference type="Proteomes" id="UP000469159">
    <property type="component" value="Unassembled WGS sequence"/>
</dbReference>